<evidence type="ECO:0000256" key="10">
    <source>
        <dbReference type="ARBA" id="ARBA00048807"/>
    </source>
</evidence>
<comment type="similarity">
    <text evidence="3">Belongs to the PTPS family. QueD subfamily.</text>
</comment>
<evidence type="ECO:0000256" key="2">
    <source>
        <dbReference type="ARBA" id="ARBA00005061"/>
    </source>
</evidence>
<evidence type="ECO:0000256" key="1">
    <source>
        <dbReference type="ARBA" id="ARBA00001947"/>
    </source>
</evidence>
<dbReference type="RefSeq" id="WP_195896779.1">
    <property type="nucleotide sequence ID" value="NZ_JADOGI010000053.1"/>
</dbReference>
<name>A0A931EYZ4_9ACTN</name>
<evidence type="ECO:0000256" key="11">
    <source>
        <dbReference type="SAM" id="MobiDB-lite"/>
    </source>
</evidence>
<evidence type="ECO:0000313" key="12">
    <source>
        <dbReference type="EMBL" id="MBF8187820.1"/>
    </source>
</evidence>
<evidence type="ECO:0000256" key="8">
    <source>
        <dbReference type="ARBA" id="ARBA00023239"/>
    </source>
</evidence>
<evidence type="ECO:0000256" key="7">
    <source>
        <dbReference type="ARBA" id="ARBA00022833"/>
    </source>
</evidence>
<dbReference type="Gene3D" id="3.30.479.10">
    <property type="entry name" value="6-pyruvoyl tetrahydropterin synthase/QueD"/>
    <property type="match status" value="1"/>
</dbReference>
<organism evidence="12 13">
    <name type="scientific">Nonomuraea cypriaca</name>
    <dbReference type="NCBI Taxonomy" id="1187855"/>
    <lineage>
        <taxon>Bacteria</taxon>
        <taxon>Bacillati</taxon>
        <taxon>Actinomycetota</taxon>
        <taxon>Actinomycetes</taxon>
        <taxon>Streptosporangiales</taxon>
        <taxon>Streptosporangiaceae</taxon>
        <taxon>Nonomuraea</taxon>
    </lineage>
</organism>
<dbReference type="InterPro" id="IPR038418">
    <property type="entry name" value="6-PTP_synth/QueD_sf"/>
</dbReference>
<gene>
    <name evidence="12" type="ORF">ITP53_19190</name>
</gene>
<comment type="cofactor">
    <cofactor evidence="1">
        <name>Zn(2+)</name>
        <dbReference type="ChEBI" id="CHEBI:29105"/>
    </cofactor>
</comment>
<evidence type="ECO:0000313" key="13">
    <source>
        <dbReference type="Proteomes" id="UP000605361"/>
    </source>
</evidence>
<dbReference type="PANTHER" id="PTHR12589">
    <property type="entry name" value="PYRUVOYL TETRAHYDROBIOPTERIN SYNTHASE"/>
    <property type="match status" value="1"/>
</dbReference>
<keyword evidence="8" id="KW-0456">Lyase</keyword>
<protein>
    <recommendedName>
        <fullName evidence="5">6-carboxy-5,6,7,8-tetrahydropterin synthase</fullName>
        <ecNumber evidence="4">4.1.2.50</ecNumber>
    </recommendedName>
    <alternativeName>
        <fullName evidence="9">Queuosine biosynthesis protein QueD</fullName>
    </alternativeName>
</protein>
<dbReference type="GO" id="GO:0046872">
    <property type="term" value="F:metal ion binding"/>
    <property type="evidence" value="ECO:0007669"/>
    <property type="project" value="UniProtKB-KW"/>
</dbReference>
<keyword evidence="13" id="KW-1185">Reference proteome</keyword>
<reference evidence="12" key="1">
    <citation type="submission" date="2020-11" db="EMBL/GenBank/DDBJ databases">
        <title>Whole-genome analyses of Nonomuraea sp. K274.</title>
        <authorList>
            <person name="Veyisoglu A."/>
        </authorList>
    </citation>
    <scope>NUCLEOTIDE SEQUENCE</scope>
    <source>
        <strain evidence="12">K274</strain>
    </source>
</reference>
<comment type="caution">
    <text evidence="12">The sequence shown here is derived from an EMBL/GenBank/DDBJ whole genome shotgun (WGS) entry which is preliminary data.</text>
</comment>
<dbReference type="InterPro" id="IPR007115">
    <property type="entry name" value="6-PTP_synth/QueD"/>
</dbReference>
<comment type="pathway">
    <text evidence="2">Purine metabolism; 7-cyano-7-deazaguanine biosynthesis.</text>
</comment>
<comment type="catalytic activity">
    <reaction evidence="10">
        <text>7,8-dihydroneopterin 3'-triphosphate + H2O = 6-carboxy-5,6,7,8-tetrahydropterin + triphosphate + acetaldehyde + 2 H(+)</text>
        <dbReference type="Rhea" id="RHEA:27966"/>
        <dbReference type="ChEBI" id="CHEBI:15343"/>
        <dbReference type="ChEBI" id="CHEBI:15377"/>
        <dbReference type="ChEBI" id="CHEBI:15378"/>
        <dbReference type="ChEBI" id="CHEBI:18036"/>
        <dbReference type="ChEBI" id="CHEBI:58462"/>
        <dbReference type="ChEBI" id="CHEBI:61032"/>
        <dbReference type="EC" id="4.1.2.50"/>
    </reaction>
</comment>
<accession>A0A931EYZ4</accession>
<evidence type="ECO:0000256" key="5">
    <source>
        <dbReference type="ARBA" id="ARBA00018141"/>
    </source>
</evidence>
<sequence length="149" mass="16395">MTTPRPSLTHVGPHHDPRGPDGVGLTIGKTFTFEASHRLNGLPDGHKCARLHGHSYRVTVELTADELAGPGFVTDFGDLLPFSAYLAEHFDHRDLNEVLDVEPTSERLALHLVRWFLDNVQPVIAGRLVAVTVSETPKTWARCTVGNAR</sequence>
<dbReference type="EMBL" id="JADOGI010000053">
    <property type="protein sequence ID" value="MBF8187820.1"/>
    <property type="molecule type" value="Genomic_DNA"/>
</dbReference>
<dbReference type="PANTHER" id="PTHR12589:SF7">
    <property type="entry name" value="6-PYRUVOYL TETRAHYDROBIOPTERIN SYNTHASE"/>
    <property type="match status" value="1"/>
</dbReference>
<dbReference type="Proteomes" id="UP000605361">
    <property type="component" value="Unassembled WGS sequence"/>
</dbReference>
<dbReference type="SUPFAM" id="SSF55620">
    <property type="entry name" value="Tetrahydrobiopterin biosynthesis enzymes-like"/>
    <property type="match status" value="1"/>
</dbReference>
<evidence type="ECO:0000256" key="4">
    <source>
        <dbReference type="ARBA" id="ARBA00012982"/>
    </source>
</evidence>
<keyword evidence="6" id="KW-0479">Metal-binding</keyword>
<dbReference type="AlphaFoldDB" id="A0A931EYZ4"/>
<dbReference type="EC" id="4.1.2.50" evidence="4"/>
<evidence type="ECO:0000256" key="6">
    <source>
        <dbReference type="ARBA" id="ARBA00022723"/>
    </source>
</evidence>
<proteinExistence type="inferred from homology"/>
<evidence type="ECO:0000256" key="3">
    <source>
        <dbReference type="ARBA" id="ARBA00008900"/>
    </source>
</evidence>
<evidence type="ECO:0000256" key="9">
    <source>
        <dbReference type="ARBA" id="ARBA00031449"/>
    </source>
</evidence>
<dbReference type="GO" id="GO:0070497">
    <property type="term" value="F:6-carboxytetrahydropterin synthase activity"/>
    <property type="evidence" value="ECO:0007669"/>
    <property type="project" value="UniProtKB-EC"/>
</dbReference>
<feature type="region of interest" description="Disordered" evidence="11">
    <location>
        <begin position="1"/>
        <end position="23"/>
    </location>
</feature>
<keyword evidence="7" id="KW-0862">Zinc</keyword>
<dbReference type="Pfam" id="PF01242">
    <property type="entry name" value="PTPS"/>
    <property type="match status" value="1"/>
</dbReference>